<dbReference type="InterPro" id="IPR023058">
    <property type="entry name" value="PPIase_PpiC_CS"/>
</dbReference>
<evidence type="ECO:0000256" key="4">
    <source>
        <dbReference type="ARBA" id="ARBA00023110"/>
    </source>
</evidence>
<gene>
    <name evidence="7" type="ORF">SAMN05216212_1114</name>
</gene>
<accession>A0A1G8XIR6</accession>
<sequence>MSNLLTSDKQGDTELFLAPVTVNGKEIPHEQIYAEMQYHPASTPREAAYAAARSLVIGQLLREAAVERGLCEADVEINSEAFDKAVEQLVAGDMDVPAPTEEACRTFFEENRDRFRSEPLAEVRHILLAADPGDEAAREQARSSAADLLRQVQESSDPLVTFADLAKAASECSSSESGGSLGQVSRGDTVAPFEEAVFRQGQGLVPEPVETQYGLHLIYVEHSEPGRPLEFDYVSGRISDFLRERARRANTGAYLQQLVASAEIGGIDLLDGRAA</sequence>
<dbReference type="SUPFAM" id="SSF54534">
    <property type="entry name" value="FKBP-like"/>
    <property type="match status" value="1"/>
</dbReference>
<dbReference type="PROSITE" id="PS01096">
    <property type="entry name" value="PPIC_PPIASE_1"/>
    <property type="match status" value="1"/>
</dbReference>
<dbReference type="InterPro" id="IPR000297">
    <property type="entry name" value="PPIase_PpiC"/>
</dbReference>
<dbReference type="PANTHER" id="PTHR47245">
    <property type="entry name" value="PEPTIDYLPROLYL ISOMERASE"/>
    <property type="match status" value="1"/>
</dbReference>
<feature type="domain" description="PpiC" evidence="6">
    <location>
        <begin position="118"/>
        <end position="222"/>
    </location>
</feature>
<dbReference type="InterPro" id="IPR027304">
    <property type="entry name" value="Trigger_fact/SurA_dom_sf"/>
</dbReference>
<dbReference type="EMBL" id="FNFH01000002">
    <property type="protein sequence ID" value="SDJ90431.1"/>
    <property type="molecule type" value="Genomic_DNA"/>
</dbReference>
<comment type="similarity">
    <text evidence="2">Belongs to the PpiC/parvulin rotamase family.</text>
</comment>
<organism evidence="7 8">
    <name type="scientific">Microbulbifer yueqingensis</name>
    <dbReference type="NCBI Taxonomy" id="658219"/>
    <lineage>
        <taxon>Bacteria</taxon>
        <taxon>Pseudomonadati</taxon>
        <taxon>Pseudomonadota</taxon>
        <taxon>Gammaproteobacteria</taxon>
        <taxon>Cellvibrionales</taxon>
        <taxon>Microbulbiferaceae</taxon>
        <taxon>Microbulbifer</taxon>
    </lineage>
</organism>
<protein>
    <recommendedName>
        <fullName evidence="3">peptidylprolyl isomerase</fullName>
        <ecNumber evidence="3">5.2.1.8</ecNumber>
    </recommendedName>
</protein>
<dbReference type="AlphaFoldDB" id="A0A1G8XIR6"/>
<evidence type="ECO:0000256" key="2">
    <source>
        <dbReference type="ARBA" id="ARBA00007656"/>
    </source>
</evidence>
<dbReference type="RefSeq" id="WP_091509768.1">
    <property type="nucleotide sequence ID" value="NZ_FNFH01000002.1"/>
</dbReference>
<dbReference type="EC" id="5.2.1.8" evidence="3"/>
<evidence type="ECO:0000313" key="7">
    <source>
        <dbReference type="EMBL" id="SDJ90431.1"/>
    </source>
</evidence>
<dbReference type="Proteomes" id="UP000199305">
    <property type="component" value="Unassembled WGS sequence"/>
</dbReference>
<evidence type="ECO:0000256" key="5">
    <source>
        <dbReference type="PROSITE-ProRule" id="PRU00278"/>
    </source>
</evidence>
<evidence type="ECO:0000313" key="8">
    <source>
        <dbReference type="Proteomes" id="UP000199305"/>
    </source>
</evidence>
<evidence type="ECO:0000256" key="1">
    <source>
        <dbReference type="ARBA" id="ARBA00000971"/>
    </source>
</evidence>
<dbReference type="PANTHER" id="PTHR47245:SF2">
    <property type="entry name" value="PEPTIDYL-PROLYL CIS-TRANS ISOMERASE HP_0175-RELATED"/>
    <property type="match status" value="1"/>
</dbReference>
<dbReference type="InterPro" id="IPR046357">
    <property type="entry name" value="PPIase_dom_sf"/>
</dbReference>
<comment type="catalytic activity">
    <reaction evidence="1">
        <text>[protein]-peptidylproline (omega=180) = [protein]-peptidylproline (omega=0)</text>
        <dbReference type="Rhea" id="RHEA:16237"/>
        <dbReference type="Rhea" id="RHEA-COMP:10747"/>
        <dbReference type="Rhea" id="RHEA-COMP:10748"/>
        <dbReference type="ChEBI" id="CHEBI:83833"/>
        <dbReference type="ChEBI" id="CHEBI:83834"/>
        <dbReference type="EC" id="5.2.1.8"/>
    </reaction>
</comment>
<keyword evidence="4 5" id="KW-0697">Rotamase</keyword>
<proteinExistence type="inferred from homology"/>
<dbReference type="Pfam" id="PF00639">
    <property type="entry name" value="Rotamase"/>
    <property type="match status" value="1"/>
</dbReference>
<dbReference type="OrthoDB" id="9769613at2"/>
<dbReference type="Gene3D" id="3.10.50.40">
    <property type="match status" value="1"/>
</dbReference>
<evidence type="ECO:0000259" key="6">
    <source>
        <dbReference type="PROSITE" id="PS50198"/>
    </source>
</evidence>
<dbReference type="InterPro" id="IPR050245">
    <property type="entry name" value="PrsA_foldase"/>
</dbReference>
<dbReference type="STRING" id="658219.SAMN05216212_1114"/>
<dbReference type="PROSITE" id="PS50198">
    <property type="entry name" value="PPIC_PPIASE_2"/>
    <property type="match status" value="1"/>
</dbReference>
<dbReference type="SUPFAM" id="SSF109998">
    <property type="entry name" value="Triger factor/SurA peptide-binding domain-like"/>
    <property type="match status" value="1"/>
</dbReference>
<dbReference type="GO" id="GO:0003755">
    <property type="term" value="F:peptidyl-prolyl cis-trans isomerase activity"/>
    <property type="evidence" value="ECO:0007669"/>
    <property type="project" value="UniProtKB-KW"/>
</dbReference>
<keyword evidence="8" id="KW-1185">Reference proteome</keyword>
<reference evidence="8" key="1">
    <citation type="submission" date="2016-10" db="EMBL/GenBank/DDBJ databases">
        <authorList>
            <person name="Varghese N."/>
            <person name="Submissions S."/>
        </authorList>
    </citation>
    <scope>NUCLEOTIDE SEQUENCE [LARGE SCALE GENOMIC DNA]</scope>
    <source>
        <strain evidence="8">CGMCC 1.10658</strain>
    </source>
</reference>
<evidence type="ECO:0000256" key="3">
    <source>
        <dbReference type="ARBA" id="ARBA00013194"/>
    </source>
</evidence>
<name>A0A1G8XIR6_9GAMM</name>
<keyword evidence="5 7" id="KW-0413">Isomerase</keyword>